<dbReference type="PRINTS" id="PR01656">
    <property type="entry name" value="VACCYTOTOXIN"/>
</dbReference>
<evidence type="ECO:0000256" key="10">
    <source>
        <dbReference type="ARBA" id="ARBA00022692"/>
    </source>
</evidence>
<dbReference type="PATRIC" id="fig|1163745.3.peg.400"/>
<comment type="function">
    <text evidence="1">Induces vacuolation of eukaryotic cells. Causes ulceration and gastric lesions.</text>
</comment>
<evidence type="ECO:0000259" key="18">
    <source>
        <dbReference type="PROSITE" id="PS51208"/>
    </source>
</evidence>
<evidence type="ECO:0000256" key="9">
    <source>
        <dbReference type="ARBA" id="ARBA00022656"/>
    </source>
</evidence>
<dbReference type="GO" id="GO:0009279">
    <property type="term" value="C:cell outer membrane"/>
    <property type="evidence" value="ECO:0007669"/>
    <property type="project" value="UniProtKB-SubCell"/>
</dbReference>
<dbReference type="InterPro" id="IPR006315">
    <property type="entry name" value="OM_autotransptr_brl_dom"/>
</dbReference>
<keyword evidence="11 17" id="KW-0732">Signal</keyword>
<keyword evidence="13" id="KW-0843">Virulence</keyword>
<evidence type="ECO:0000256" key="17">
    <source>
        <dbReference type="SAM" id="SignalP"/>
    </source>
</evidence>
<dbReference type="PROSITE" id="PS51208">
    <property type="entry name" value="AUTOTRANSPORTER"/>
    <property type="match status" value="1"/>
</dbReference>
<reference evidence="19 20" key="1">
    <citation type="journal article" date="2013" name="PLoS ONE">
        <title>Sequence Divergence and Conservation in Genomes ofHelicobacter cetorum Strains from a Dolphin and a Whale.</title>
        <authorList>
            <person name="Kersulyte D."/>
            <person name="Rossi M."/>
            <person name="Berg D.E."/>
        </authorList>
    </citation>
    <scope>NUCLEOTIDE SEQUENCE [LARGE SCALE GENOMIC DNA]</scope>
    <source>
        <strain evidence="19 20">MIT 99-5656</strain>
    </source>
</reference>
<feature type="region of interest" description="Disordered" evidence="16">
    <location>
        <begin position="364"/>
        <end position="412"/>
    </location>
</feature>
<keyword evidence="14" id="KW-0472">Membrane</keyword>
<name>I0ER38_HELCM</name>
<dbReference type="GO" id="GO:0005576">
    <property type="term" value="C:extracellular region"/>
    <property type="evidence" value="ECO:0007669"/>
    <property type="project" value="UniProtKB-SubCell"/>
</dbReference>
<dbReference type="EMBL" id="CP003481">
    <property type="protein sequence ID" value="AFI05407.1"/>
    <property type="molecule type" value="Genomic_DNA"/>
</dbReference>
<evidence type="ECO:0000256" key="4">
    <source>
        <dbReference type="ARBA" id="ARBA00004571"/>
    </source>
</evidence>
<keyword evidence="15" id="KW-0998">Cell outer membrane</keyword>
<feature type="compositionally biased region" description="Polar residues" evidence="16">
    <location>
        <begin position="379"/>
        <end position="391"/>
    </location>
</feature>
<accession>I0ER38</accession>
<dbReference type="Proteomes" id="UP000005013">
    <property type="component" value="Chromosome"/>
</dbReference>
<evidence type="ECO:0000256" key="1">
    <source>
        <dbReference type="ARBA" id="ARBA00002940"/>
    </source>
</evidence>
<feature type="signal peptide" evidence="17">
    <location>
        <begin position="1"/>
        <end position="30"/>
    </location>
</feature>
<evidence type="ECO:0000256" key="7">
    <source>
        <dbReference type="ARBA" id="ARBA00022452"/>
    </source>
</evidence>
<dbReference type="RefSeq" id="WP_014658932.1">
    <property type="nucleotide sequence ID" value="NC_017735.1"/>
</dbReference>
<evidence type="ECO:0000256" key="13">
    <source>
        <dbReference type="ARBA" id="ARBA00023026"/>
    </source>
</evidence>
<dbReference type="Pfam" id="PF03797">
    <property type="entry name" value="Autotransporter"/>
    <property type="match status" value="1"/>
</dbReference>
<evidence type="ECO:0000256" key="8">
    <source>
        <dbReference type="ARBA" id="ARBA00022525"/>
    </source>
</evidence>
<evidence type="ECO:0000313" key="20">
    <source>
        <dbReference type="Proteomes" id="UP000005013"/>
    </source>
</evidence>
<evidence type="ECO:0000256" key="2">
    <source>
        <dbReference type="ARBA" id="ARBA00004241"/>
    </source>
</evidence>
<dbReference type="InterPro" id="IPR036709">
    <property type="entry name" value="Autotransporte_beta_dom_sf"/>
</dbReference>
<dbReference type="STRING" id="1163745.HCD_01900"/>
<dbReference type="InterPro" id="IPR003842">
    <property type="entry name" value="Vacuolating_cytotoxin"/>
</dbReference>
<keyword evidence="20" id="KW-1185">Reference proteome</keyword>
<dbReference type="Gene3D" id="2.40.128.130">
    <property type="entry name" value="Autotransporter beta-domain"/>
    <property type="match status" value="1"/>
</dbReference>
<dbReference type="InterPro" id="IPR005546">
    <property type="entry name" value="Autotransporte_beta"/>
</dbReference>
<evidence type="ECO:0000256" key="12">
    <source>
        <dbReference type="ARBA" id="ARBA00022764"/>
    </source>
</evidence>
<dbReference type="Pfam" id="PF02691">
    <property type="entry name" value="VacA"/>
    <property type="match status" value="1"/>
</dbReference>
<dbReference type="SUPFAM" id="SSF103515">
    <property type="entry name" value="Autotransporter"/>
    <property type="match status" value="1"/>
</dbReference>
<evidence type="ECO:0000256" key="11">
    <source>
        <dbReference type="ARBA" id="ARBA00022729"/>
    </source>
</evidence>
<evidence type="ECO:0000256" key="6">
    <source>
        <dbReference type="ARBA" id="ARBA00017817"/>
    </source>
</evidence>
<dbReference type="HOGENOM" id="CLU_261143_0_0_7"/>
<keyword evidence="12" id="KW-0574">Periplasm</keyword>
<keyword evidence="7" id="KW-1134">Transmembrane beta strand</keyword>
<feature type="domain" description="Autotransporter" evidence="18">
    <location>
        <begin position="1069"/>
        <end position="1342"/>
    </location>
</feature>
<evidence type="ECO:0000256" key="16">
    <source>
        <dbReference type="SAM" id="MobiDB-lite"/>
    </source>
</evidence>
<dbReference type="GO" id="GO:0009986">
    <property type="term" value="C:cell surface"/>
    <property type="evidence" value="ECO:0007669"/>
    <property type="project" value="UniProtKB-SubCell"/>
</dbReference>
<sequence>MKSQKKHRKMNRPIVSLALVGALVSAKLGANTPNNFQISTTTPPPYLQHAPIHHNNYALLSGIIIPAIISGIASGIAAGTVGGIIGWVTKQAEQANKNPDKPHKIWRIKAGNGFDAFPDKQYDLYQSLLSTDIQSGWDWGNASNHFWVKDGQWNKLEVDMKNARGIYNLSGLINYTGGDLDVDMQRATLRLGQFNGNSFTSFKDDNNRTTRVNFNAKNILIDNFIEINNRVGSGAGRKASSTVLTLQSSEGITSSENAEISLYDGATLNLISSWDRDLKANPWQAVRGVELKGNVWMGRLQYVGAYYAPSWSMIDTSQVKGDVIFHHLTVGDHNAAQAGIIASNKTKIGTLDLWQSAELHVIAPPEGGYKDKDKKHKGSSTQKNQHNTENTAKNDKDNNTQVINPSDSQETEVQPVQVINGTFAGSKDSLVTIDHINVNSDTAVKVGGYKATLITNAENLNIGNINLYNQASGRTLLVENQTGNITVDGTLMVNNQIGSYGFVGSGVNFIFKAGTDTHKGNATFNSNIYLGNSVNLKVDAKTANFRDIDASKGNNSLNATTLDFSGVTENIHINKLTTASTNVAAKNFNIKELDVTTSRGLSVGQYTDFTQDIGDKSHIETVRLETGYSPLYSGGIKFKSGKKLVIDEFYHAPWNYFDARNITDVEITKKLLFAAPGSIVGMTGLMFNNLTLAKGANMDYGKDLDLTIQGNFTNNQGTMNILVQDGRFATLNVGQTATMKFNNMIDSATGFYKPLIKINDAQNLTKNVEHVLVKAQSIDYDNISTNTDINQQEQFKERLALYNNHNRMDICVVRKDSFESDVKACGMAIGNTDMVSHPDNYKYLEGRAWKNTDIGKTATHKEIAVNVKDGHAAPKAHESTEEAKKDKNLISLPTNHNNVKLARFAHYALIRPNATTHSNTTPNLVAINKHNFGTIESVFELANRSDAINVINATSGTQGRDLLQTLLIDSHNAGYARQMIDATSTGEITKQLNVATETLNNIASLEHKTNSLQTLSLSNKMVVNTRLVNLSRKHTNNIDSFAKRLQALQDKRFASVGTMAEVLYQFAPKYEKPANVWANAIGGASLSNGGNTSLYGTSAGMDTYIEGENVEAIVGGFGSYGYSSFNNQASNLNSGANNTNFGLYSRVFANKHEFDFEAQGAVGSNNENLMFKGALLQGLNQGYSYLAYSAMANANYGYDFAFLNNALVFKPSVGVSYNHLGSTNMKSNSNQVALSNGASSRHLLSANANVEARYYYGDTSFFYMNAGILQELANFGFNNAMALNSFKVNATHNPLNTHARVMIGGELQLAKEVYLNLGVIYAHNLNTMIGNIASNLGMRYSF</sequence>
<feature type="chain" id="PRO_5003626392" description="Vacuolating cytotoxin autotransporter" evidence="17">
    <location>
        <begin position="31"/>
        <end position="1342"/>
    </location>
</feature>
<keyword evidence="9" id="KW-0800">Toxin</keyword>
<evidence type="ECO:0000256" key="15">
    <source>
        <dbReference type="ARBA" id="ARBA00023237"/>
    </source>
</evidence>
<evidence type="ECO:0000256" key="14">
    <source>
        <dbReference type="ARBA" id="ARBA00023136"/>
    </source>
</evidence>
<dbReference type="NCBIfam" id="TIGR01414">
    <property type="entry name" value="autotrans_barl"/>
    <property type="match status" value="1"/>
</dbReference>
<dbReference type="KEGG" id="hcm:HCD_01900"/>
<evidence type="ECO:0000256" key="3">
    <source>
        <dbReference type="ARBA" id="ARBA00004418"/>
    </source>
</evidence>
<dbReference type="GO" id="GO:0042597">
    <property type="term" value="C:periplasmic space"/>
    <property type="evidence" value="ECO:0007669"/>
    <property type="project" value="UniProtKB-SubCell"/>
</dbReference>
<protein>
    <recommendedName>
        <fullName evidence="6">Vacuolating cytotoxin autotransporter</fullName>
    </recommendedName>
</protein>
<dbReference type="SMART" id="SM00869">
    <property type="entry name" value="Autotransporter"/>
    <property type="match status" value="1"/>
</dbReference>
<keyword evidence="10" id="KW-0812">Transmembrane</keyword>
<gene>
    <name evidence="19" type="ordered locus">HCD_01900</name>
</gene>
<proteinExistence type="predicted"/>
<comment type="subcellular location">
    <subcellularLocation>
        <location evidence="4">Cell outer membrane</location>
        <topology evidence="4">Multi-pass membrane protein</topology>
    </subcellularLocation>
    <subcellularLocation>
        <location evidence="2">Cell surface</location>
    </subcellularLocation>
    <subcellularLocation>
        <location evidence="3">Periplasm</location>
    </subcellularLocation>
    <subcellularLocation>
        <location evidence="5">Secreted</location>
    </subcellularLocation>
</comment>
<dbReference type="OrthoDB" id="5313293at2"/>
<dbReference type="GO" id="GO:0090729">
    <property type="term" value="F:toxin activity"/>
    <property type="evidence" value="ECO:0007669"/>
    <property type="project" value="UniProtKB-KW"/>
</dbReference>
<feature type="compositionally biased region" description="Polar residues" evidence="16">
    <location>
        <begin position="399"/>
        <end position="412"/>
    </location>
</feature>
<evidence type="ECO:0000256" key="5">
    <source>
        <dbReference type="ARBA" id="ARBA00004613"/>
    </source>
</evidence>
<evidence type="ECO:0000313" key="19">
    <source>
        <dbReference type="EMBL" id="AFI05407.1"/>
    </source>
</evidence>
<keyword evidence="8" id="KW-0964">Secreted</keyword>
<organism evidence="19 20">
    <name type="scientific">Helicobacter cetorum (strain ATCC BAA-540 / CCUG 52418 / MIT 99-5656)</name>
    <dbReference type="NCBI Taxonomy" id="1163745"/>
    <lineage>
        <taxon>Bacteria</taxon>
        <taxon>Pseudomonadati</taxon>
        <taxon>Campylobacterota</taxon>
        <taxon>Epsilonproteobacteria</taxon>
        <taxon>Campylobacterales</taxon>
        <taxon>Helicobacteraceae</taxon>
        <taxon>Helicobacter</taxon>
    </lineage>
</organism>